<evidence type="ECO:0000256" key="7">
    <source>
        <dbReference type="ARBA" id="ARBA00023098"/>
    </source>
</evidence>
<dbReference type="EC" id="2.3.1.199" evidence="10"/>
<keyword evidence="13" id="KW-1185">Reference proteome</keyword>
<dbReference type="Pfam" id="PF01151">
    <property type="entry name" value="ELO"/>
    <property type="match status" value="1"/>
</dbReference>
<keyword evidence="6 10" id="KW-1133">Transmembrane helix</keyword>
<keyword evidence="4 10" id="KW-0812">Transmembrane</keyword>
<comment type="subcellular location">
    <subcellularLocation>
        <location evidence="1">Membrane</location>
        <topology evidence="1">Multi-pass membrane protein</topology>
    </subcellularLocation>
</comment>
<dbReference type="GO" id="GO:0016020">
    <property type="term" value="C:membrane"/>
    <property type="evidence" value="ECO:0007669"/>
    <property type="project" value="UniProtKB-SubCell"/>
</dbReference>
<feature type="transmembrane region" description="Helical" evidence="10">
    <location>
        <begin position="208"/>
        <end position="224"/>
    </location>
</feature>
<feature type="transmembrane region" description="Helical" evidence="10">
    <location>
        <begin position="110"/>
        <end position="134"/>
    </location>
</feature>
<proteinExistence type="inferred from homology"/>
<comment type="similarity">
    <text evidence="10">Belongs to the ELO family.</text>
</comment>
<comment type="catalytic activity">
    <reaction evidence="10">
        <text>a very-long-chain acyl-CoA + malonyl-CoA + H(+) = a very-long-chain 3-oxoacyl-CoA + CO2 + CoA</text>
        <dbReference type="Rhea" id="RHEA:32727"/>
        <dbReference type="ChEBI" id="CHEBI:15378"/>
        <dbReference type="ChEBI" id="CHEBI:16526"/>
        <dbReference type="ChEBI" id="CHEBI:57287"/>
        <dbReference type="ChEBI" id="CHEBI:57384"/>
        <dbReference type="ChEBI" id="CHEBI:90725"/>
        <dbReference type="ChEBI" id="CHEBI:90736"/>
        <dbReference type="EC" id="2.3.1.199"/>
    </reaction>
</comment>
<dbReference type="PROSITE" id="PS01188">
    <property type="entry name" value="ELO"/>
    <property type="match status" value="1"/>
</dbReference>
<dbReference type="EMBL" id="JBEDNZ010000020">
    <property type="protein sequence ID" value="KAL0819770.1"/>
    <property type="molecule type" value="Genomic_DNA"/>
</dbReference>
<evidence type="ECO:0000313" key="11">
    <source>
        <dbReference type="EMBL" id="KAL0819770.1"/>
    </source>
</evidence>
<evidence type="ECO:0000256" key="8">
    <source>
        <dbReference type="ARBA" id="ARBA00023136"/>
    </source>
</evidence>
<sequence>MSVILRGAIKLYYYLNEEIADPRTQNWYLMRTPWPGLALMILYLMAVFKWLPKYMSNRPAYDLRGAIAIYNIIQIIGCSYVVYQSLVLGWLNHYQFICQPADKGPYSVEYAWRVCYIYFVIKFMDLLDTIFFVLRKKQNQVTFLHVYHHFGMVAVSWGIVKWVPGGHVTFLVTANCFVHIIMYMYYLLTIWDESYKKSLWWKRHVTQIQIIQFTFILLHFLLLVTAKDCGFPRQPAYILIPQNLFMVILFCDFYYKAYIRKPKSV</sequence>
<dbReference type="Proteomes" id="UP001549921">
    <property type="component" value="Unassembled WGS sequence"/>
</dbReference>
<dbReference type="AlphaFoldDB" id="A0ABD0SIX5"/>
<evidence type="ECO:0000313" key="12">
    <source>
        <dbReference type="EMBL" id="KAL0869242.1"/>
    </source>
</evidence>
<keyword evidence="3 10" id="KW-0808">Transferase</keyword>
<evidence type="ECO:0000256" key="2">
    <source>
        <dbReference type="ARBA" id="ARBA00022516"/>
    </source>
</evidence>
<evidence type="ECO:0000256" key="3">
    <source>
        <dbReference type="ARBA" id="ARBA00022679"/>
    </source>
</evidence>
<evidence type="ECO:0000256" key="6">
    <source>
        <dbReference type="ARBA" id="ARBA00022989"/>
    </source>
</evidence>
<dbReference type="GO" id="GO:0009922">
    <property type="term" value="F:fatty acid elongase activity"/>
    <property type="evidence" value="ECO:0007669"/>
    <property type="project" value="UniProtKB-EC"/>
</dbReference>
<evidence type="ECO:0000256" key="1">
    <source>
        <dbReference type="ARBA" id="ARBA00004141"/>
    </source>
</evidence>
<dbReference type="InterPro" id="IPR030457">
    <property type="entry name" value="ELO_CS"/>
</dbReference>
<keyword evidence="7 10" id="KW-0443">Lipid metabolism</keyword>
<evidence type="ECO:0000256" key="5">
    <source>
        <dbReference type="ARBA" id="ARBA00022832"/>
    </source>
</evidence>
<feature type="transmembrane region" description="Helical" evidence="10">
    <location>
        <begin position="141"/>
        <end position="160"/>
    </location>
</feature>
<reference evidence="13 14" key="1">
    <citation type="submission" date="2024-06" db="EMBL/GenBank/DDBJ databases">
        <title>A chromosome-level genome assembly of beet webworm, Loxostege sticticalis.</title>
        <authorList>
            <person name="Zhang Y."/>
        </authorList>
    </citation>
    <scope>NUCLEOTIDE SEQUENCE [LARGE SCALE GENOMIC DNA]</scope>
    <source>
        <strain evidence="12">AQ026</strain>
        <strain evidence="11">AQ028</strain>
        <tissue evidence="11">Male pupae</tissue>
        <tissue evidence="12">Whole body</tissue>
    </source>
</reference>
<feature type="transmembrane region" description="Helical" evidence="10">
    <location>
        <begin position="63"/>
        <end position="83"/>
    </location>
</feature>
<dbReference type="InterPro" id="IPR002076">
    <property type="entry name" value="ELO_fam"/>
</dbReference>
<name>A0ABD0SIX5_LOXSC</name>
<organism evidence="11 14">
    <name type="scientific">Loxostege sticticalis</name>
    <name type="common">Beet webworm moth</name>
    <dbReference type="NCBI Taxonomy" id="481309"/>
    <lineage>
        <taxon>Eukaryota</taxon>
        <taxon>Metazoa</taxon>
        <taxon>Ecdysozoa</taxon>
        <taxon>Arthropoda</taxon>
        <taxon>Hexapoda</taxon>
        <taxon>Insecta</taxon>
        <taxon>Pterygota</taxon>
        <taxon>Neoptera</taxon>
        <taxon>Endopterygota</taxon>
        <taxon>Lepidoptera</taxon>
        <taxon>Glossata</taxon>
        <taxon>Ditrysia</taxon>
        <taxon>Pyraloidea</taxon>
        <taxon>Crambidae</taxon>
        <taxon>Pyraustinae</taxon>
        <taxon>Loxostege</taxon>
    </lineage>
</organism>
<dbReference type="GO" id="GO:0006633">
    <property type="term" value="P:fatty acid biosynthetic process"/>
    <property type="evidence" value="ECO:0007669"/>
    <property type="project" value="UniProtKB-KW"/>
</dbReference>
<keyword evidence="8 10" id="KW-0472">Membrane</keyword>
<feature type="transmembrane region" description="Helical" evidence="10">
    <location>
        <begin position="166"/>
        <end position="188"/>
    </location>
</feature>
<dbReference type="EMBL" id="JBEUOH010000020">
    <property type="protein sequence ID" value="KAL0869242.1"/>
    <property type="molecule type" value="Genomic_DNA"/>
</dbReference>
<keyword evidence="2 10" id="KW-0444">Lipid biosynthesis</keyword>
<accession>A0ABD0SIX5</accession>
<protein>
    <recommendedName>
        <fullName evidence="10">Elongation of very long chain fatty acids protein</fullName>
        <ecNumber evidence="10">2.3.1.199</ecNumber>
    </recommendedName>
    <alternativeName>
        <fullName evidence="10">Very-long-chain 3-oxoacyl-CoA synthase</fullName>
    </alternativeName>
</protein>
<dbReference type="Proteomes" id="UP001549920">
    <property type="component" value="Unassembled WGS sequence"/>
</dbReference>
<evidence type="ECO:0000256" key="9">
    <source>
        <dbReference type="ARBA" id="ARBA00023160"/>
    </source>
</evidence>
<evidence type="ECO:0000313" key="13">
    <source>
        <dbReference type="Proteomes" id="UP001549920"/>
    </source>
</evidence>
<comment type="caution">
    <text evidence="11">The sequence shown here is derived from an EMBL/GenBank/DDBJ whole genome shotgun (WGS) entry which is preliminary data.</text>
</comment>
<evidence type="ECO:0000256" key="4">
    <source>
        <dbReference type="ARBA" id="ARBA00022692"/>
    </source>
</evidence>
<feature type="transmembrane region" description="Helical" evidence="10">
    <location>
        <begin position="34"/>
        <end position="51"/>
    </location>
</feature>
<keyword evidence="5 10" id="KW-0276">Fatty acid metabolism</keyword>
<evidence type="ECO:0000256" key="10">
    <source>
        <dbReference type="RuleBase" id="RU361115"/>
    </source>
</evidence>
<keyword evidence="9 10" id="KW-0275">Fatty acid biosynthesis</keyword>
<dbReference type="PANTHER" id="PTHR11157">
    <property type="entry name" value="FATTY ACID ACYL TRANSFERASE-RELATED"/>
    <property type="match status" value="1"/>
</dbReference>
<dbReference type="PANTHER" id="PTHR11157:SF21">
    <property type="entry name" value="ELONGATION OF VERY LONG CHAIN FATTY ACIDS PROTEIN"/>
    <property type="match status" value="1"/>
</dbReference>
<gene>
    <name evidence="12" type="ORF">ABMA27_007513</name>
    <name evidence="11" type="ORF">ABMA28_007811</name>
</gene>
<evidence type="ECO:0000313" key="14">
    <source>
        <dbReference type="Proteomes" id="UP001549921"/>
    </source>
</evidence>
<feature type="transmembrane region" description="Helical" evidence="10">
    <location>
        <begin position="236"/>
        <end position="255"/>
    </location>
</feature>